<keyword evidence="4" id="KW-1185">Reference proteome</keyword>
<evidence type="ECO:0000313" key="3">
    <source>
        <dbReference type="EMBL" id="MBW8683990.1"/>
    </source>
</evidence>
<feature type="domain" description="Pyrroline-5-carboxylate reductase catalytic N-terminal" evidence="1">
    <location>
        <begin position="3"/>
        <end position="86"/>
    </location>
</feature>
<evidence type="ECO:0000313" key="4">
    <source>
        <dbReference type="Proteomes" id="UP000812961"/>
    </source>
</evidence>
<dbReference type="InterPro" id="IPR036291">
    <property type="entry name" value="NAD(P)-bd_dom_sf"/>
</dbReference>
<sequence length="255" mass="28688">MDIVIIGAGNVAHCFGHLLKLHGHQILQVISRSKEHAVELAEALHSTGTNDLLDINMEADVYLMAVSDAALPELNDELRLGKRFVVHTAGAVPLDAIKKISINTGVMYPLQSLRKEVKNFPPIPLLLEGSNEEVMRRLRSVAQSVSPDIREVNSQQRLQLHLAAVLCNNFTNHLMARAKQYCESAGLDFTLLQPIIKETFDRLEKFPPESVQTGPAVRKDEITMSRHRELVADDEYLKLIYQVMSDSIYDFHKSR</sequence>
<dbReference type="PANTHER" id="PTHR40459">
    <property type="entry name" value="CONSERVED HYPOTHETICAL ALANINE AND LEUCINE RICH PROTEIN"/>
    <property type="match status" value="1"/>
</dbReference>
<dbReference type="Gene3D" id="3.40.50.720">
    <property type="entry name" value="NAD(P)-binding Rossmann-like Domain"/>
    <property type="match status" value="1"/>
</dbReference>
<accession>A0ABS7GA14</accession>
<evidence type="ECO:0000259" key="2">
    <source>
        <dbReference type="Pfam" id="PF10728"/>
    </source>
</evidence>
<feature type="domain" description="DUF2520" evidence="2">
    <location>
        <begin position="123"/>
        <end position="247"/>
    </location>
</feature>
<name>A0ABS7GA14_9BACT</name>
<comment type="caution">
    <text evidence="3">The sequence shown here is derived from an EMBL/GenBank/DDBJ whole genome shotgun (WGS) entry which is preliminary data.</text>
</comment>
<dbReference type="Pfam" id="PF10728">
    <property type="entry name" value="DUF2520"/>
    <property type="match status" value="1"/>
</dbReference>
<dbReference type="Proteomes" id="UP000812961">
    <property type="component" value="Unassembled WGS sequence"/>
</dbReference>
<proteinExistence type="predicted"/>
<gene>
    <name evidence="3" type="ORF">K1Y79_06550</name>
</gene>
<dbReference type="SUPFAM" id="SSF48179">
    <property type="entry name" value="6-phosphogluconate dehydrogenase C-terminal domain-like"/>
    <property type="match status" value="1"/>
</dbReference>
<dbReference type="InterPro" id="IPR037108">
    <property type="entry name" value="TM1727-like_C_sf"/>
</dbReference>
<dbReference type="EMBL" id="JAICCF010000001">
    <property type="protein sequence ID" value="MBW8683990.1"/>
    <property type="molecule type" value="Genomic_DNA"/>
</dbReference>
<dbReference type="PANTHER" id="PTHR40459:SF1">
    <property type="entry name" value="CONSERVED HYPOTHETICAL ALANINE AND LEUCINE RICH PROTEIN"/>
    <property type="match status" value="1"/>
</dbReference>
<dbReference type="Pfam" id="PF03807">
    <property type="entry name" value="F420_oxidored"/>
    <property type="match status" value="1"/>
</dbReference>
<dbReference type="InterPro" id="IPR018931">
    <property type="entry name" value="DUF2520"/>
</dbReference>
<evidence type="ECO:0000259" key="1">
    <source>
        <dbReference type="Pfam" id="PF03807"/>
    </source>
</evidence>
<organism evidence="3 4">
    <name type="scientific">Chitinophaga rhizophila</name>
    <dbReference type="NCBI Taxonomy" id="2866212"/>
    <lineage>
        <taxon>Bacteria</taxon>
        <taxon>Pseudomonadati</taxon>
        <taxon>Bacteroidota</taxon>
        <taxon>Chitinophagia</taxon>
        <taxon>Chitinophagales</taxon>
        <taxon>Chitinophagaceae</taxon>
        <taxon>Chitinophaga</taxon>
    </lineage>
</organism>
<reference evidence="3 4" key="1">
    <citation type="submission" date="2021-08" db="EMBL/GenBank/DDBJ databases">
        <title>The genome sequence of Chitinophaga sp. B61.</title>
        <authorList>
            <person name="Zhang X."/>
        </authorList>
    </citation>
    <scope>NUCLEOTIDE SEQUENCE [LARGE SCALE GENOMIC DNA]</scope>
    <source>
        <strain evidence="3 4">B61</strain>
    </source>
</reference>
<protein>
    <submittedName>
        <fullName evidence="3">DUF2520 domain-containing protein</fullName>
    </submittedName>
</protein>
<dbReference type="Gene3D" id="1.10.1040.20">
    <property type="entry name" value="ProC-like, C-terminal domain"/>
    <property type="match status" value="1"/>
</dbReference>
<dbReference type="InterPro" id="IPR008927">
    <property type="entry name" value="6-PGluconate_DH-like_C_sf"/>
</dbReference>
<dbReference type="SUPFAM" id="SSF51735">
    <property type="entry name" value="NAD(P)-binding Rossmann-fold domains"/>
    <property type="match status" value="1"/>
</dbReference>
<dbReference type="InterPro" id="IPR028939">
    <property type="entry name" value="P5C_Rdtase_cat_N"/>
</dbReference>
<dbReference type="RefSeq" id="WP_220249196.1">
    <property type="nucleotide sequence ID" value="NZ_JAICCF010000001.1"/>
</dbReference>